<dbReference type="PANTHER" id="PTHR33223">
    <property type="entry name" value="CCHC-TYPE DOMAIN-CONTAINING PROTEIN"/>
    <property type="match status" value="1"/>
</dbReference>
<name>A0A6P4BDX3_ARADU</name>
<evidence type="ECO:0000259" key="2">
    <source>
        <dbReference type="Pfam" id="PF03732"/>
    </source>
</evidence>
<dbReference type="Pfam" id="PF03732">
    <property type="entry name" value="Retrotrans_gag"/>
    <property type="match status" value="1"/>
</dbReference>
<protein>
    <submittedName>
        <fullName evidence="4">Uncharacterized protein LOC107462108</fullName>
    </submittedName>
</protein>
<dbReference type="GeneID" id="107462108"/>
<evidence type="ECO:0000256" key="1">
    <source>
        <dbReference type="SAM" id="Coils"/>
    </source>
</evidence>
<keyword evidence="1" id="KW-0175">Coiled coil</keyword>
<organism evidence="3 4">
    <name type="scientific">Arachis duranensis</name>
    <name type="common">Wild peanut</name>
    <dbReference type="NCBI Taxonomy" id="130453"/>
    <lineage>
        <taxon>Eukaryota</taxon>
        <taxon>Viridiplantae</taxon>
        <taxon>Streptophyta</taxon>
        <taxon>Embryophyta</taxon>
        <taxon>Tracheophyta</taxon>
        <taxon>Spermatophyta</taxon>
        <taxon>Magnoliopsida</taxon>
        <taxon>eudicotyledons</taxon>
        <taxon>Gunneridae</taxon>
        <taxon>Pentapetalae</taxon>
        <taxon>rosids</taxon>
        <taxon>fabids</taxon>
        <taxon>Fabales</taxon>
        <taxon>Fabaceae</taxon>
        <taxon>Papilionoideae</taxon>
        <taxon>50 kb inversion clade</taxon>
        <taxon>dalbergioids sensu lato</taxon>
        <taxon>Dalbergieae</taxon>
        <taxon>Pterocarpus clade</taxon>
        <taxon>Arachis</taxon>
    </lineage>
</organism>
<reference evidence="3" key="1">
    <citation type="journal article" date="2016" name="Nat. Genet.">
        <title>The genome sequences of Arachis duranensis and Arachis ipaensis, the diploid ancestors of cultivated peanut.</title>
        <authorList>
            <person name="Bertioli D.J."/>
            <person name="Cannon S.B."/>
            <person name="Froenicke L."/>
            <person name="Huang G."/>
            <person name="Farmer A.D."/>
            <person name="Cannon E.K."/>
            <person name="Liu X."/>
            <person name="Gao D."/>
            <person name="Clevenger J."/>
            <person name="Dash S."/>
            <person name="Ren L."/>
            <person name="Moretzsohn M.C."/>
            <person name="Shirasawa K."/>
            <person name="Huang W."/>
            <person name="Vidigal B."/>
            <person name="Abernathy B."/>
            <person name="Chu Y."/>
            <person name="Niederhuth C.E."/>
            <person name="Umale P."/>
            <person name="Araujo A.C."/>
            <person name="Kozik A."/>
            <person name="Kim K.D."/>
            <person name="Burow M.D."/>
            <person name="Varshney R.K."/>
            <person name="Wang X."/>
            <person name="Zhang X."/>
            <person name="Barkley N."/>
            <person name="Guimaraes P.M."/>
            <person name="Isobe S."/>
            <person name="Guo B."/>
            <person name="Liao B."/>
            <person name="Stalker H.T."/>
            <person name="Schmitz R.J."/>
            <person name="Scheffler B.E."/>
            <person name="Leal-Bertioli S.C."/>
            <person name="Xun X."/>
            <person name="Jackson S.A."/>
            <person name="Michelmore R."/>
            <person name="Ozias-Akins P."/>
        </authorList>
    </citation>
    <scope>NUCLEOTIDE SEQUENCE [LARGE SCALE GENOMIC DNA]</scope>
    <source>
        <strain evidence="3">cv. V14167</strain>
    </source>
</reference>
<gene>
    <name evidence="4" type="primary">LOC107462108</name>
</gene>
<dbReference type="InterPro" id="IPR005162">
    <property type="entry name" value="Retrotrans_gag_dom"/>
</dbReference>
<sequence length="311" mass="36605">MRKEIKRRRELEGKLLKLESDLRSRNRRTARKDIPLGGEDPFIEHIMQAKVSRNFKIPDMSLYDEMTDPKHHLSNFKSQMFLVDASDVTHCKAFPTTLTKSAMKWFDSLSPRSVTTFNDLAIKFLTRFSIQKDKVKHASSLLGVKQEIGESLRDYVERFNKACLDIQNFSTEAVIMGLVNGLREGLFSHSIPKSYLTSLNEVQERAEKYINIEENARLREPNFRQTYPYQTREKEKVPKKKEEYNSEKPRRYHNYTLLRVFLVDVYREICHTEKLPPPRPIKHKNGGSCAEYCEYYNLYGHSTNDCYDLKM</sequence>
<dbReference type="AlphaFoldDB" id="A0A6P4BDX3"/>
<dbReference type="RefSeq" id="XP_015936161.1">
    <property type="nucleotide sequence ID" value="XM_016080675.1"/>
</dbReference>
<dbReference type="PANTHER" id="PTHR33223:SF10">
    <property type="entry name" value="AMINOTRANSFERASE-LIKE PLANT MOBILE DOMAIN-CONTAINING PROTEIN"/>
    <property type="match status" value="1"/>
</dbReference>
<feature type="domain" description="Retrotransposon gag" evidence="2">
    <location>
        <begin position="93"/>
        <end position="184"/>
    </location>
</feature>
<evidence type="ECO:0000313" key="3">
    <source>
        <dbReference type="Proteomes" id="UP000515211"/>
    </source>
</evidence>
<dbReference type="KEGG" id="adu:107462108"/>
<reference evidence="4" key="2">
    <citation type="submission" date="2025-08" db="UniProtKB">
        <authorList>
            <consortium name="RefSeq"/>
        </authorList>
    </citation>
    <scope>IDENTIFICATION</scope>
    <source>
        <tissue evidence="4">Whole plant</tissue>
    </source>
</reference>
<keyword evidence="3" id="KW-1185">Reference proteome</keyword>
<evidence type="ECO:0000313" key="4">
    <source>
        <dbReference type="RefSeq" id="XP_015936161.1"/>
    </source>
</evidence>
<dbReference type="Proteomes" id="UP000515211">
    <property type="component" value="Chromosome 8"/>
</dbReference>
<accession>A0A6P4BDX3</accession>
<feature type="coiled-coil region" evidence="1">
    <location>
        <begin position="1"/>
        <end position="28"/>
    </location>
</feature>
<proteinExistence type="predicted"/>